<protein>
    <submittedName>
        <fullName evidence="2">Uncharacterized protein</fullName>
    </submittedName>
</protein>
<dbReference type="EMBL" id="VSRR010116701">
    <property type="protein sequence ID" value="MPC99036.1"/>
    <property type="molecule type" value="Genomic_DNA"/>
</dbReference>
<evidence type="ECO:0000313" key="3">
    <source>
        <dbReference type="Proteomes" id="UP000324222"/>
    </source>
</evidence>
<evidence type="ECO:0000313" key="2">
    <source>
        <dbReference type="EMBL" id="MPC99036.1"/>
    </source>
</evidence>
<evidence type="ECO:0000256" key="1">
    <source>
        <dbReference type="SAM" id="Phobius"/>
    </source>
</evidence>
<proteinExistence type="predicted"/>
<keyword evidence="1" id="KW-0472">Membrane</keyword>
<name>A0A5B7JXK2_PORTR</name>
<dbReference type="AlphaFoldDB" id="A0A5B7JXK2"/>
<keyword evidence="1" id="KW-1133">Transmembrane helix</keyword>
<gene>
    <name evidence="2" type="ORF">E2C01_094430</name>
</gene>
<keyword evidence="3" id="KW-1185">Reference proteome</keyword>
<reference evidence="2 3" key="1">
    <citation type="submission" date="2019-05" db="EMBL/GenBank/DDBJ databases">
        <title>Another draft genome of Portunus trituberculatus and its Hox gene families provides insights of decapod evolution.</title>
        <authorList>
            <person name="Jeong J.-H."/>
            <person name="Song I."/>
            <person name="Kim S."/>
            <person name="Choi T."/>
            <person name="Kim D."/>
            <person name="Ryu S."/>
            <person name="Kim W."/>
        </authorList>
    </citation>
    <scope>NUCLEOTIDE SEQUENCE [LARGE SCALE GENOMIC DNA]</scope>
    <source>
        <tissue evidence="2">Muscle</tissue>
    </source>
</reference>
<keyword evidence="1" id="KW-0812">Transmembrane</keyword>
<dbReference type="Proteomes" id="UP000324222">
    <property type="component" value="Unassembled WGS sequence"/>
</dbReference>
<accession>A0A5B7JXK2</accession>
<feature type="transmembrane region" description="Helical" evidence="1">
    <location>
        <begin position="12"/>
        <end position="33"/>
    </location>
</feature>
<organism evidence="2 3">
    <name type="scientific">Portunus trituberculatus</name>
    <name type="common">Swimming crab</name>
    <name type="synonym">Neptunus trituberculatus</name>
    <dbReference type="NCBI Taxonomy" id="210409"/>
    <lineage>
        <taxon>Eukaryota</taxon>
        <taxon>Metazoa</taxon>
        <taxon>Ecdysozoa</taxon>
        <taxon>Arthropoda</taxon>
        <taxon>Crustacea</taxon>
        <taxon>Multicrustacea</taxon>
        <taxon>Malacostraca</taxon>
        <taxon>Eumalacostraca</taxon>
        <taxon>Eucarida</taxon>
        <taxon>Decapoda</taxon>
        <taxon>Pleocyemata</taxon>
        <taxon>Brachyura</taxon>
        <taxon>Eubrachyura</taxon>
        <taxon>Portunoidea</taxon>
        <taxon>Portunidae</taxon>
        <taxon>Portuninae</taxon>
        <taxon>Portunus</taxon>
    </lineage>
</organism>
<comment type="caution">
    <text evidence="2">The sequence shown here is derived from an EMBL/GenBank/DDBJ whole genome shotgun (WGS) entry which is preliminary data.</text>
</comment>
<sequence length="70" mass="8076">MAISQLSNTLHFLPPCLLSFSLISSWISINWFCKETVSESDFEIVERKKKSAAQVLNRSGVEMERKRKTE</sequence>